<reference evidence="2" key="1">
    <citation type="journal article" date="2022" name="Mol. Ecol. Resour.">
        <title>The genomes of chicory, endive, great burdock and yacon provide insights into Asteraceae palaeo-polyploidization history and plant inulin production.</title>
        <authorList>
            <person name="Fan W."/>
            <person name="Wang S."/>
            <person name="Wang H."/>
            <person name="Wang A."/>
            <person name="Jiang F."/>
            <person name="Liu H."/>
            <person name="Zhao H."/>
            <person name="Xu D."/>
            <person name="Zhang Y."/>
        </authorList>
    </citation>
    <scope>NUCLEOTIDE SEQUENCE [LARGE SCALE GENOMIC DNA]</scope>
    <source>
        <strain evidence="2">cv. Punajuju</strain>
    </source>
</reference>
<proteinExistence type="predicted"/>
<sequence length="172" mass="19286">MEGREGQSSIAAARYTLPPSRLSCEDILFCIDVDPESLAEMKNASVSGRPFTRLESIKQAILLFINAKLAINPDHRFTYCALGKTPFWVIPRSHIFALVLPFFDQVGYVMLSVENSELKVIGDDGVFEPFTTENTLNHWILKISVNPHANCDCNLGLKSALLSQQFPWIRTV</sequence>
<comment type="caution">
    <text evidence="1">The sequence shown here is derived from an EMBL/GenBank/DDBJ whole genome shotgun (WGS) entry which is preliminary data.</text>
</comment>
<protein>
    <submittedName>
        <fullName evidence="1">Uncharacterized protein</fullName>
    </submittedName>
</protein>
<evidence type="ECO:0000313" key="1">
    <source>
        <dbReference type="EMBL" id="KAI3782662.1"/>
    </source>
</evidence>
<evidence type="ECO:0000313" key="2">
    <source>
        <dbReference type="Proteomes" id="UP001055811"/>
    </source>
</evidence>
<keyword evidence="2" id="KW-1185">Reference proteome</keyword>
<reference evidence="1 2" key="2">
    <citation type="journal article" date="2022" name="Mol. Ecol. Resour.">
        <title>The genomes of chicory, endive, great burdock and yacon provide insights into Asteraceae paleo-polyploidization history and plant inulin production.</title>
        <authorList>
            <person name="Fan W."/>
            <person name="Wang S."/>
            <person name="Wang H."/>
            <person name="Wang A."/>
            <person name="Jiang F."/>
            <person name="Liu H."/>
            <person name="Zhao H."/>
            <person name="Xu D."/>
            <person name="Zhang Y."/>
        </authorList>
    </citation>
    <scope>NUCLEOTIDE SEQUENCE [LARGE SCALE GENOMIC DNA]</scope>
    <source>
        <strain evidence="2">cv. Punajuju</strain>
        <tissue evidence="1">Leaves</tissue>
    </source>
</reference>
<accession>A0ACB9GGQ7</accession>
<dbReference type="EMBL" id="CM042010">
    <property type="protein sequence ID" value="KAI3782662.1"/>
    <property type="molecule type" value="Genomic_DNA"/>
</dbReference>
<gene>
    <name evidence="1" type="ORF">L2E82_12715</name>
</gene>
<organism evidence="1 2">
    <name type="scientific">Cichorium intybus</name>
    <name type="common">Chicory</name>
    <dbReference type="NCBI Taxonomy" id="13427"/>
    <lineage>
        <taxon>Eukaryota</taxon>
        <taxon>Viridiplantae</taxon>
        <taxon>Streptophyta</taxon>
        <taxon>Embryophyta</taxon>
        <taxon>Tracheophyta</taxon>
        <taxon>Spermatophyta</taxon>
        <taxon>Magnoliopsida</taxon>
        <taxon>eudicotyledons</taxon>
        <taxon>Gunneridae</taxon>
        <taxon>Pentapetalae</taxon>
        <taxon>asterids</taxon>
        <taxon>campanulids</taxon>
        <taxon>Asterales</taxon>
        <taxon>Asteraceae</taxon>
        <taxon>Cichorioideae</taxon>
        <taxon>Cichorieae</taxon>
        <taxon>Cichoriinae</taxon>
        <taxon>Cichorium</taxon>
    </lineage>
</organism>
<dbReference type="Proteomes" id="UP001055811">
    <property type="component" value="Linkage Group LG02"/>
</dbReference>
<name>A0ACB9GGQ7_CICIN</name>